<dbReference type="PROSITE" id="PS50090">
    <property type="entry name" value="MYB_LIKE"/>
    <property type="match status" value="1"/>
</dbReference>
<keyword evidence="1" id="KW-0479">Metal-binding</keyword>
<dbReference type="PIRSF" id="PIRSF025024">
    <property type="entry name" value="Transcriptional_adaptor_2"/>
    <property type="match status" value="1"/>
</dbReference>
<dbReference type="CDD" id="cd00167">
    <property type="entry name" value="SANT"/>
    <property type="match status" value="1"/>
</dbReference>
<dbReference type="Gene3D" id="3.30.60.90">
    <property type="match status" value="1"/>
</dbReference>
<feature type="domain" description="Myb-like" evidence="6">
    <location>
        <begin position="81"/>
        <end position="129"/>
    </location>
</feature>
<dbReference type="InterPro" id="IPR036388">
    <property type="entry name" value="WH-like_DNA-bd_sf"/>
</dbReference>
<sequence length="503" mass="57173">MATRQTLLLPLSRPLTLECDICHTDISSKLRLRCGVCSDFDMCLECFVNVMKEKRVVGGHEWTHCYRVCDSSKSPLFTPDWTSGEEILLLESISQFGLGNWSEISDYVSRLSSDSKTAKKCMEHYLDVYLGRHGYILPPFTSNNQPTGTTPLGLVGSGYVQGSSTERDTKIQQSLTLFKRIEKTEDEGEKQRIRDEAESKGLTEPFNVDDIMKMPGYDLTGFMPRRKEFDVEWEQDAEILVGDMELLPKDTREEREMKVKVLRIYNEKLRERVRRKEFVFERGLLDYKGMEESDKNRTVAERDMLKRARMFARFQTKEEHSEFTDGLLKAMKMREEIAKLQVYQQMGFTTDQQIAAYETAKQDRLNSLNPNIQNNPNKRPISNISDPTDDSNMKYYNQLMGGETTTTTTTTSSSSTAQIGSETSLSTASSLVSPQESSLCAKLNLPPSAFLQLKTSLISEAVNKGFVKSGSVGKIGRVRVNVSEEQEKQVFEFCLTAGWINTN</sequence>
<comment type="caution">
    <text evidence="8">The sequence shown here is derived from an EMBL/GenBank/DDBJ whole genome shotgun (WGS) entry which is preliminary data.</text>
</comment>
<evidence type="ECO:0000256" key="4">
    <source>
        <dbReference type="PIRNR" id="PIRNR025024"/>
    </source>
</evidence>
<evidence type="ECO:0000313" key="8">
    <source>
        <dbReference type="EMBL" id="GMI10914.1"/>
    </source>
</evidence>
<dbReference type="GO" id="GO:0006338">
    <property type="term" value="P:chromatin remodeling"/>
    <property type="evidence" value="ECO:0007669"/>
    <property type="project" value="TreeGrafter"/>
</dbReference>
<feature type="domain" description="SANT" evidence="7">
    <location>
        <begin position="76"/>
        <end position="133"/>
    </location>
</feature>
<dbReference type="SUPFAM" id="SSF46689">
    <property type="entry name" value="Homeodomain-like"/>
    <property type="match status" value="2"/>
</dbReference>
<dbReference type="GO" id="GO:0003713">
    <property type="term" value="F:transcription coactivator activity"/>
    <property type="evidence" value="ECO:0007669"/>
    <property type="project" value="InterPro"/>
</dbReference>
<accession>A0A9W7FES8</accession>
<dbReference type="OrthoDB" id="270417at2759"/>
<dbReference type="PROSITE" id="PS51293">
    <property type="entry name" value="SANT"/>
    <property type="match status" value="1"/>
</dbReference>
<dbReference type="InterPro" id="IPR009057">
    <property type="entry name" value="Homeodomain-like_sf"/>
</dbReference>
<gene>
    <name evidence="8" type="ORF">TrLO_g5149</name>
</gene>
<proteinExistence type="predicted"/>
<dbReference type="PROSITE" id="PS01357">
    <property type="entry name" value="ZF_ZZ_1"/>
    <property type="match status" value="1"/>
</dbReference>
<dbReference type="InterPro" id="IPR016827">
    <property type="entry name" value="Ada2/TADA2"/>
</dbReference>
<name>A0A9W7FES8_9STRA</name>
<keyword evidence="4" id="KW-0805">Transcription regulation</keyword>
<dbReference type="PANTHER" id="PTHR12374">
    <property type="entry name" value="TRANSCRIPTIONAL ADAPTOR 2 ADA2 -RELATED"/>
    <property type="match status" value="1"/>
</dbReference>
<dbReference type="InterPro" id="IPR055141">
    <property type="entry name" value="TADA2A_B-like_dom"/>
</dbReference>
<keyword evidence="2" id="KW-0863">Zinc-finger</keyword>
<dbReference type="InterPro" id="IPR017884">
    <property type="entry name" value="SANT_dom"/>
</dbReference>
<dbReference type="AlphaFoldDB" id="A0A9W7FES8"/>
<evidence type="ECO:0000256" key="2">
    <source>
        <dbReference type="ARBA" id="ARBA00022771"/>
    </source>
</evidence>
<dbReference type="InterPro" id="IPR043145">
    <property type="entry name" value="Znf_ZZ_sf"/>
</dbReference>
<keyword evidence="3" id="KW-0862">Zinc</keyword>
<dbReference type="PANTHER" id="PTHR12374:SF20">
    <property type="entry name" value="TRANSCRIPTIONAL ADAPTER 2-ALPHA"/>
    <property type="match status" value="1"/>
</dbReference>
<dbReference type="GO" id="GO:0003682">
    <property type="term" value="F:chromatin binding"/>
    <property type="evidence" value="ECO:0007669"/>
    <property type="project" value="TreeGrafter"/>
</dbReference>
<feature type="region of interest" description="Disordered" evidence="5">
    <location>
        <begin position="368"/>
        <end position="388"/>
    </location>
</feature>
<evidence type="ECO:0000259" key="7">
    <source>
        <dbReference type="PROSITE" id="PS51293"/>
    </source>
</evidence>
<dbReference type="GO" id="GO:0008270">
    <property type="term" value="F:zinc ion binding"/>
    <property type="evidence" value="ECO:0007669"/>
    <property type="project" value="UniProtKB-KW"/>
</dbReference>
<dbReference type="GO" id="GO:0006357">
    <property type="term" value="P:regulation of transcription by RNA polymerase II"/>
    <property type="evidence" value="ECO:0007669"/>
    <property type="project" value="InterPro"/>
</dbReference>
<dbReference type="SMART" id="SM00717">
    <property type="entry name" value="SANT"/>
    <property type="match status" value="1"/>
</dbReference>
<dbReference type="InterPro" id="IPR000433">
    <property type="entry name" value="Znf_ZZ"/>
</dbReference>
<protein>
    <recommendedName>
        <fullName evidence="4">Transcriptional adapter</fullName>
    </recommendedName>
</protein>
<keyword evidence="4" id="KW-0804">Transcription</keyword>
<keyword evidence="9" id="KW-1185">Reference proteome</keyword>
<keyword evidence="4" id="KW-0539">Nucleus</keyword>
<dbReference type="GO" id="GO:0005634">
    <property type="term" value="C:nucleus"/>
    <property type="evidence" value="ECO:0007669"/>
    <property type="project" value="UniProtKB-SubCell"/>
</dbReference>
<dbReference type="Gene3D" id="1.10.10.10">
    <property type="entry name" value="Winged helix-like DNA-binding domain superfamily/Winged helix DNA-binding domain"/>
    <property type="match status" value="1"/>
</dbReference>
<dbReference type="InterPro" id="IPR001005">
    <property type="entry name" value="SANT/Myb"/>
</dbReference>
<dbReference type="EMBL" id="BRXW01000154">
    <property type="protein sequence ID" value="GMI10914.1"/>
    <property type="molecule type" value="Genomic_DNA"/>
</dbReference>
<dbReference type="Pfam" id="PF22941">
    <property type="entry name" value="TADA2A-like_3rd"/>
    <property type="match status" value="1"/>
</dbReference>
<dbReference type="Proteomes" id="UP001165122">
    <property type="component" value="Unassembled WGS sequence"/>
</dbReference>
<dbReference type="Pfam" id="PF00569">
    <property type="entry name" value="ZZ"/>
    <property type="match status" value="1"/>
</dbReference>
<dbReference type="Gene3D" id="1.10.10.60">
    <property type="entry name" value="Homeodomain-like"/>
    <property type="match status" value="1"/>
</dbReference>
<evidence type="ECO:0000259" key="6">
    <source>
        <dbReference type="PROSITE" id="PS50090"/>
    </source>
</evidence>
<evidence type="ECO:0000256" key="5">
    <source>
        <dbReference type="SAM" id="MobiDB-lite"/>
    </source>
</evidence>
<reference evidence="9" key="1">
    <citation type="journal article" date="2023" name="Commun. Biol.">
        <title>Genome analysis of Parmales, the sister group of diatoms, reveals the evolutionary specialization of diatoms from phago-mixotrophs to photoautotrophs.</title>
        <authorList>
            <person name="Ban H."/>
            <person name="Sato S."/>
            <person name="Yoshikawa S."/>
            <person name="Yamada K."/>
            <person name="Nakamura Y."/>
            <person name="Ichinomiya M."/>
            <person name="Sato N."/>
            <person name="Blanc-Mathieu R."/>
            <person name="Endo H."/>
            <person name="Kuwata A."/>
            <person name="Ogata H."/>
        </authorList>
    </citation>
    <scope>NUCLEOTIDE SEQUENCE [LARGE SCALE GENOMIC DNA]</scope>
    <source>
        <strain evidence="9">NIES 3700</strain>
    </source>
</reference>
<feature type="compositionally biased region" description="Low complexity" evidence="5">
    <location>
        <begin position="368"/>
        <end position="377"/>
    </location>
</feature>
<organism evidence="8 9">
    <name type="scientific">Triparma laevis f. longispina</name>
    <dbReference type="NCBI Taxonomy" id="1714387"/>
    <lineage>
        <taxon>Eukaryota</taxon>
        <taxon>Sar</taxon>
        <taxon>Stramenopiles</taxon>
        <taxon>Ochrophyta</taxon>
        <taxon>Bolidophyceae</taxon>
        <taxon>Parmales</taxon>
        <taxon>Triparmaceae</taxon>
        <taxon>Triparma</taxon>
    </lineage>
</organism>
<evidence type="ECO:0000256" key="3">
    <source>
        <dbReference type="ARBA" id="ARBA00022833"/>
    </source>
</evidence>
<dbReference type="SUPFAM" id="SSF57850">
    <property type="entry name" value="RING/U-box"/>
    <property type="match status" value="1"/>
</dbReference>
<evidence type="ECO:0000256" key="1">
    <source>
        <dbReference type="ARBA" id="ARBA00022723"/>
    </source>
</evidence>
<dbReference type="Pfam" id="PF00249">
    <property type="entry name" value="Myb_DNA-binding"/>
    <property type="match status" value="1"/>
</dbReference>
<evidence type="ECO:0000313" key="9">
    <source>
        <dbReference type="Proteomes" id="UP001165122"/>
    </source>
</evidence>
<comment type="subcellular location">
    <subcellularLocation>
        <location evidence="4">Nucleus</location>
    </subcellularLocation>
</comment>